<evidence type="ECO:0000313" key="2">
    <source>
        <dbReference type="Proteomes" id="UP000234275"/>
    </source>
</evidence>
<sequence>MIFIYHPNYRPSIRPTPSHPIARFGPYDLQLFLLVAISSIRTNDSTRSSDPWNHCFIGPWTIVEASRQVDSVSVHATAQSFPCPESQAPHQEA</sequence>
<dbReference type="Proteomes" id="UP000234275">
    <property type="component" value="Unassembled WGS sequence"/>
</dbReference>
<gene>
    <name evidence="1" type="ORF">P170DRAFT_441759</name>
</gene>
<comment type="caution">
    <text evidence="1">The sequence shown here is derived from an EMBL/GenBank/DDBJ whole genome shotgun (WGS) entry which is preliminary data.</text>
</comment>
<dbReference type="RefSeq" id="XP_024698631.1">
    <property type="nucleotide sequence ID" value="XM_024850393.1"/>
</dbReference>
<keyword evidence="2" id="KW-1185">Reference proteome</keyword>
<dbReference type="VEuPathDB" id="FungiDB:P170DRAFT_441759"/>
<dbReference type="AlphaFoldDB" id="A0A2I2FRT9"/>
<proteinExistence type="predicted"/>
<dbReference type="EMBL" id="MSFO01000011">
    <property type="protein sequence ID" value="PLB43329.1"/>
    <property type="molecule type" value="Genomic_DNA"/>
</dbReference>
<organism evidence="1 2">
    <name type="scientific">Aspergillus steynii IBT 23096</name>
    <dbReference type="NCBI Taxonomy" id="1392250"/>
    <lineage>
        <taxon>Eukaryota</taxon>
        <taxon>Fungi</taxon>
        <taxon>Dikarya</taxon>
        <taxon>Ascomycota</taxon>
        <taxon>Pezizomycotina</taxon>
        <taxon>Eurotiomycetes</taxon>
        <taxon>Eurotiomycetidae</taxon>
        <taxon>Eurotiales</taxon>
        <taxon>Aspergillaceae</taxon>
        <taxon>Aspergillus</taxon>
        <taxon>Aspergillus subgen. Circumdati</taxon>
    </lineage>
</organism>
<name>A0A2I2FRT9_9EURO</name>
<accession>A0A2I2FRT9</accession>
<evidence type="ECO:0000313" key="1">
    <source>
        <dbReference type="EMBL" id="PLB43329.1"/>
    </source>
</evidence>
<dbReference type="GeneID" id="36558092"/>
<protein>
    <submittedName>
        <fullName evidence="1">Uncharacterized protein</fullName>
    </submittedName>
</protein>
<reference evidence="1 2" key="1">
    <citation type="submission" date="2016-12" db="EMBL/GenBank/DDBJ databases">
        <title>The genomes of Aspergillus section Nigri reveals drivers in fungal speciation.</title>
        <authorList>
            <consortium name="DOE Joint Genome Institute"/>
            <person name="Vesth T.C."/>
            <person name="Nybo J."/>
            <person name="Theobald S."/>
            <person name="Brandl J."/>
            <person name="Frisvad J.C."/>
            <person name="Nielsen K.F."/>
            <person name="Lyhne E.K."/>
            <person name="Kogle M.E."/>
            <person name="Kuo A."/>
            <person name="Riley R."/>
            <person name="Clum A."/>
            <person name="Nolan M."/>
            <person name="Lipzen A."/>
            <person name="Salamov A."/>
            <person name="Henrissat B."/>
            <person name="Wiebenga A."/>
            <person name="De Vries R.P."/>
            <person name="Grigoriev I.V."/>
            <person name="Mortensen U.H."/>
            <person name="Andersen M.R."/>
            <person name="Baker S.E."/>
        </authorList>
    </citation>
    <scope>NUCLEOTIDE SEQUENCE [LARGE SCALE GENOMIC DNA]</scope>
    <source>
        <strain evidence="1 2">IBT 23096</strain>
    </source>
</reference>